<evidence type="ECO:0000313" key="4">
    <source>
        <dbReference type="Proteomes" id="UP000323000"/>
    </source>
</evidence>
<organism evidence="3 4">
    <name type="scientific">Acer yangbiense</name>
    <dbReference type="NCBI Taxonomy" id="1000413"/>
    <lineage>
        <taxon>Eukaryota</taxon>
        <taxon>Viridiplantae</taxon>
        <taxon>Streptophyta</taxon>
        <taxon>Embryophyta</taxon>
        <taxon>Tracheophyta</taxon>
        <taxon>Spermatophyta</taxon>
        <taxon>Magnoliopsida</taxon>
        <taxon>eudicotyledons</taxon>
        <taxon>Gunneridae</taxon>
        <taxon>Pentapetalae</taxon>
        <taxon>rosids</taxon>
        <taxon>malvids</taxon>
        <taxon>Sapindales</taxon>
        <taxon>Sapindaceae</taxon>
        <taxon>Hippocastanoideae</taxon>
        <taxon>Acereae</taxon>
        <taxon>Acer</taxon>
    </lineage>
</organism>
<sequence>MKLPDKLEEIIAARWKKRITGSWKKRNPRLLQEEKLTANGNGGSPAAGDEAIIMAESSHHSSVSMSVPVFNGDNYDLWSFKMKTFFQSQDLWKIVQDRCGSSKEEKKKGFKVLFFLQQALTDEMFMRIMGATSAKEACDILKEEFHGSEKHEGVEHQLTIGYAPEQNGVSERESNSDEDGNNNVKREGSSKYILA</sequence>
<comment type="caution">
    <text evidence="3">The sequence shown here is derived from an EMBL/GenBank/DDBJ whole genome shotgun (WGS) entry which is preliminary data.</text>
</comment>
<evidence type="ECO:0000256" key="1">
    <source>
        <dbReference type="SAM" id="MobiDB-lite"/>
    </source>
</evidence>
<dbReference type="EMBL" id="VAHF01000002">
    <property type="protein sequence ID" value="TXG69850.1"/>
    <property type="molecule type" value="Genomic_DNA"/>
</dbReference>
<feature type="region of interest" description="Disordered" evidence="1">
    <location>
        <begin position="160"/>
        <end position="195"/>
    </location>
</feature>
<accession>A0A5C7IL24</accession>
<gene>
    <name evidence="3" type="ORF">EZV62_004785</name>
</gene>
<proteinExistence type="predicted"/>
<keyword evidence="4" id="KW-1185">Reference proteome</keyword>
<dbReference type="AlphaFoldDB" id="A0A5C7IL24"/>
<feature type="domain" description="DUF4219" evidence="2">
    <location>
        <begin position="70"/>
        <end position="95"/>
    </location>
</feature>
<dbReference type="Pfam" id="PF13961">
    <property type="entry name" value="DUF4219"/>
    <property type="match status" value="1"/>
</dbReference>
<evidence type="ECO:0000313" key="3">
    <source>
        <dbReference type="EMBL" id="TXG69850.1"/>
    </source>
</evidence>
<reference evidence="4" key="1">
    <citation type="journal article" date="2019" name="Gigascience">
        <title>De novo genome assembly of the endangered Acer yangbiense, a plant species with extremely small populations endemic to Yunnan Province, China.</title>
        <authorList>
            <person name="Yang J."/>
            <person name="Wariss H.M."/>
            <person name="Tao L."/>
            <person name="Zhang R."/>
            <person name="Yun Q."/>
            <person name="Hollingsworth P."/>
            <person name="Dao Z."/>
            <person name="Luo G."/>
            <person name="Guo H."/>
            <person name="Ma Y."/>
            <person name="Sun W."/>
        </authorList>
    </citation>
    <scope>NUCLEOTIDE SEQUENCE [LARGE SCALE GENOMIC DNA]</scope>
    <source>
        <strain evidence="4">cv. Malutang</strain>
    </source>
</reference>
<dbReference type="PANTHER" id="PTHR35317">
    <property type="entry name" value="OS04G0629600 PROTEIN"/>
    <property type="match status" value="1"/>
</dbReference>
<dbReference type="InterPro" id="IPR025314">
    <property type="entry name" value="DUF4219"/>
</dbReference>
<evidence type="ECO:0000259" key="2">
    <source>
        <dbReference type="Pfam" id="PF13961"/>
    </source>
</evidence>
<dbReference type="OrthoDB" id="8063676at2759"/>
<dbReference type="PANTHER" id="PTHR35317:SF35">
    <property type="entry name" value="DUF4219 DOMAIN-CONTAINING PROTEIN"/>
    <property type="match status" value="1"/>
</dbReference>
<name>A0A5C7IL24_9ROSI</name>
<protein>
    <recommendedName>
        <fullName evidence="2">DUF4219 domain-containing protein</fullName>
    </recommendedName>
</protein>
<dbReference type="Proteomes" id="UP000323000">
    <property type="component" value="Chromosome 2"/>
</dbReference>